<evidence type="ECO:0000256" key="7">
    <source>
        <dbReference type="ARBA" id="ARBA00022777"/>
    </source>
</evidence>
<dbReference type="PROSITE" id="PS00108">
    <property type="entry name" value="PROTEIN_KINASE_ST"/>
    <property type="match status" value="1"/>
</dbReference>
<protein>
    <submittedName>
        <fullName evidence="12">Ser/thr protein kinase kin1</fullName>
    </submittedName>
</protein>
<dbReference type="VEuPathDB" id="MicrosporidiaDB:AEWQ_030900"/>
<evidence type="ECO:0000256" key="3">
    <source>
        <dbReference type="ARBA" id="ARBA00022490"/>
    </source>
</evidence>
<dbReference type="SMART" id="SM00220">
    <property type="entry name" value="S_TKc"/>
    <property type="match status" value="1"/>
</dbReference>
<dbReference type="PANTHER" id="PTHR24346">
    <property type="entry name" value="MAP/MICROTUBULE AFFINITY-REGULATING KINASE"/>
    <property type="match status" value="1"/>
</dbReference>
<dbReference type="EMBL" id="KC513611">
    <property type="protein sequence ID" value="AGE95929.1"/>
    <property type="molecule type" value="Genomic_DNA"/>
</dbReference>
<dbReference type="Gene3D" id="1.10.510.10">
    <property type="entry name" value="Transferase(Phosphotransferase) domain 1"/>
    <property type="match status" value="1"/>
</dbReference>
<feature type="binding site" evidence="9">
    <location>
        <position position="87"/>
    </location>
    <ligand>
        <name>ATP</name>
        <dbReference type="ChEBI" id="CHEBI:30616"/>
    </ligand>
</feature>
<dbReference type="CDD" id="cd14077">
    <property type="entry name" value="STKc_Kin1_2"/>
    <property type="match status" value="1"/>
</dbReference>
<feature type="domain" description="Protein kinase" evidence="11">
    <location>
        <begin position="58"/>
        <end position="316"/>
    </location>
</feature>
<dbReference type="VEuPathDB" id="MicrosporidiaDB:AEWD_030900"/>
<keyword evidence="6 9" id="KW-0547">Nucleotide-binding</keyword>
<evidence type="ECO:0000256" key="4">
    <source>
        <dbReference type="ARBA" id="ARBA00022527"/>
    </source>
</evidence>
<dbReference type="InterPro" id="IPR011009">
    <property type="entry name" value="Kinase-like_dom_sf"/>
</dbReference>
<keyword evidence="4" id="KW-0723">Serine/threonine-protein kinase</keyword>
<evidence type="ECO:0000313" key="12">
    <source>
        <dbReference type="EMBL" id="AGE95929.1"/>
    </source>
</evidence>
<dbReference type="InterPro" id="IPR008271">
    <property type="entry name" value="Ser/Thr_kinase_AS"/>
</dbReference>
<dbReference type="FunFam" id="1.10.510.10:FF:000571">
    <property type="entry name" value="Maternal embryonic leucine zipper kinase"/>
    <property type="match status" value="1"/>
</dbReference>
<reference evidence="12" key="1">
    <citation type="journal article" date="2013" name="Eukaryot. Cell">
        <title>Extremely Reduced Levels of Heterozygosity in the Vertebrate Pathogen Encephalitozoon cuniculi.</title>
        <authorList>
            <person name="Selman M."/>
            <person name="Sak B."/>
            <person name="Kvac M."/>
            <person name="Farinelli L."/>
            <person name="Weiss L.M."/>
            <person name="Corradi N."/>
        </authorList>
    </citation>
    <scope>NUCLEOTIDE SEQUENCE</scope>
</reference>
<dbReference type="Pfam" id="PF00069">
    <property type="entry name" value="Pkinase"/>
    <property type="match status" value="1"/>
</dbReference>
<proteinExistence type="inferred from homology"/>
<name>M1JKC2_ENCCN</name>
<dbReference type="VEuPathDB" id="MicrosporidiaDB:M970_030900"/>
<evidence type="ECO:0000256" key="6">
    <source>
        <dbReference type="ARBA" id="ARBA00022741"/>
    </source>
</evidence>
<evidence type="ECO:0000256" key="1">
    <source>
        <dbReference type="ARBA" id="ARBA00004496"/>
    </source>
</evidence>
<dbReference type="VEuPathDB" id="MicrosporidiaDB:AEWR_030900"/>
<dbReference type="SUPFAM" id="SSF56112">
    <property type="entry name" value="Protein kinase-like (PK-like)"/>
    <property type="match status" value="1"/>
</dbReference>
<keyword evidence="5" id="KW-0808">Transferase</keyword>
<dbReference type="GO" id="GO:0005524">
    <property type="term" value="F:ATP binding"/>
    <property type="evidence" value="ECO:0007669"/>
    <property type="project" value="UniProtKB-UniRule"/>
</dbReference>
<gene>
    <name evidence="12" type="ORF">ECU03_0980</name>
</gene>
<evidence type="ECO:0000256" key="5">
    <source>
        <dbReference type="ARBA" id="ARBA00022679"/>
    </source>
</evidence>
<dbReference type="PANTHER" id="PTHR24346:SF82">
    <property type="entry name" value="KP78A-RELATED"/>
    <property type="match status" value="1"/>
</dbReference>
<dbReference type="InterPro" id="IPR017441">
    <property type="entry name" value="Protein_kinase_ATP_BS"/>
</dbReference>
<dbReference type="GO" id="GO:0004674">
    <property type="term" value="F:protein serine/threonine kinase activity"/>
    <property type="evidence" value="ECO:0007669"/>
    <property type="project" value="UniProtKB-KW"/>
</dbReference>
<evidence type="ECO:0000256" key="2">
    <source>
        <dbReference type="ARBA" id="ARBA00010791"/>
    </source>
</evidence>
<dbReference type="PROSITE" id="PS50011">
    <property type="entry name" value="PROTEIN_KINASE_DOM"/>
    <property type="match status" value="1"/>
</dbReference>
<sequence>MRSEEEMQSCTDSEMEGGEDETSGFMDESAISNPFREREMRGMIGDFEYIEGKWIGSYRFVKQLGTGSSSKVVLGRDVRSGEKVAIKIIPRRVNGGETGDMEMRCDQRVFREVIISSVLNHPHIARLKNFLYSPTHYFLIFEYVKGRQLYDIIISSGPLKEKEGQRYFRQLLSAIDYIHRNSVVHRDLKIENILIDENDNVKLIDFGLSNFYDNKTLLNTFCGSLYFAAPELLQGQRYCGPEIDVWSLGVVLYAILCGCVPFDDEDVQGLQAKIMDADFKFCKTISREAMELIRGMIVAQPSSRMGLSQVIGSEWVNKGQKSRINSYAAKRYPIMKLNEKYIRPISRAIRFQFPNMEREIRRFHKICREEIGTLEQIYWSRRPVVSLYYLVSENLGGDDENEAYTDDSEEEPPQELPEAVHDFVRFMFSKEKGCGPRHVKKEVFLTSTSQDSLCSVKGKDCGLPQVRQTYLKGFFKGIRVKHIGSHNALKKVLLDIFNANNIIYEITEKSYFCSAYHEDLECLFKVSMYFNVLLNEYYLTVTPLNSERKVFRNVYEWISSGLRNRV</sequence>
<comment type="similarity">
    <text evidence="2">Belongs to the protein kinase superfamily. CAMK Ser/Thr protein kinase family. NIM1 subfamily.</text>
</comment>
<evidence type="ECO:0000256" key="9">
    <source>
        <dbReference type="PROSITE-ProRule" id="PRU10141"/>
    </source>
</evidence>
<evidence type="ECO:0000256" key="10">
    <source>
        <dbReference type="SAM" id="MobiDB-lite"/>
    </source>
</evidence>
<accession>M1JKC2</accession>
<organism evidence="12">
    <name type="scientific">Encephalitozoon cuniculi</name>
    <name type="common">Microsporidian parasite</name>
    <dbReference type="NCBI Taxonomy" id="6035"/>
    <lineage>
        <taxon>Eukaryota</taxon>
        <taxon>Fungi</taxon>
        <taxon>Fungi incertae sedis</taxon>
        <taxon>Microsporidia</taxon>
        <taxon>Unikaryonidae</taxon>
        <taxon>Encephalitozoon</taxon>
    </lineage>
</organism>
<dbReference type="GO" id="GO:0035556">
    <property type="term" value="P:intracellular signal transduction"/>
    <property type="evidence" value="ECO:0007669"/>
    <property type="project" value="TreeGrafter"/>
</dbReference>
<dbReference type="GO" id="GO:0005737">
    <property type="term" value="C:cytoplasm"/>
    <property type="evidence" value="ECO:0007669"/>
    <property type="project" value="UniProtKB-SubCell"/>
</dbReference>
<evidence type="ECO:0000259" key="11">
    <source>
        <dbReference type="PROSITE" id="PS50011"/>
    </source>
</evidence>
<dbReference type="GO" id="GO:0000226">
    <property type="term" value="P:microtubule cytoskeleton organization"/>
    <property type="evidence" value="ECO:0007669"/>
    <property type="project" value="TreeGrafter"/>
</dbReference>
<keyword evidence="3" id="KW-0963">Cytoplasm</keyword>
<comment type="subcellular location">
    <subcellularLocation>
        <location evidence="1">Cytoplasm</location>
    </subcellularLocation>
</comment>
<dbReference type="AlphaFoldDB" id="M1JKC2"/>
<dbReference type="PROSITE" id="PS00107">
    <property type="entry name" value="PROTEIN_KINASE_ATP"/>
    <property type="match status" value="1"/>
</dbReference>
<dbReference type="InterPro" id="IPR000719">
    <property type="entry name" value="Prot_kinase_dom"/>
</dbReference>
<dbReference type="VEuPathDB" id="MicrosporidiaDB:ECU03_0980"/>
<keyword evidence="8 9" id="KW-0067">ATP-binding</keyword>
<evidence type="ECO:0000256" key="8">
    <source>
        <dbReference type="ARBA" id="ARBA00022840"/>
    </source>
</evidence>
<feature type="compositionally biased region" description="Acidic residues" evidence="10">
    <location>
        <begin position="13"/>
        <end position="22"/>
    </location>
</feature>
<keyword evidence="7 12" id="KW-0418">Kinase</keyword>
<feature type="region of interest" description="Disordered" evidence="10">
    <location>
        <begin position="1"/>
        <end position="27"/>
    </location>
</feature>